<organism evidence="1 2">
    <name type="scientific">Alkalibaculum sporogenes</name>
    <dbReference type="NCBI Taxonomy" id="2655001"/>
    <lineage>
        <taxon>Bacteria</taxon>
        <taxon>Bacillati</taxon>
        <taxon>Bacillota</taxon>
        <taxon>Clostridia</taxon>
        <taxon>Eubacteriales</taxon>
        <taxon>Eubacteriaceae</taxon>
        <taxon>Alkalibaculum</taxon>
    </lineage>
</organism>
<evidence type="ECO:0000313" key="2">
    <source>
        <dbReference type="Proteomes" id="UP000440004"/>
    </source>
</evidence>
<evidence type="ECO:0008006" key="3">
    <source>
        <dbReference type="Google" id="ProtNLM"/>
    </source>
</evidence>
<dbReference type="InterPro" id="IPR050789">
    <property type="entry name" value="Diverse_Enzym_Activities"/>
</dbReference>
<name>A0A6A7KCY3_9FIRM</name>
<dbReference type="PANTHER" id="PTHR43283">
    <property type="entry name" value="BETA-LACTAMASE-RELATED"/>
    <property type="match status" value="1"/>
</dbReference>
<evidence type="ECO:0000313" key="1">
    <source>
        <dbReference type="EMBL" id="MPW27388.1"/>
    </source>
</evidence>
<accession>A0A6A7KCY3</accession>
<gene>
    <name evidence="1" type="ORF">GC105_16700</name>
</gene>
<proteinExistence type="predicted"/>
<dbReference type="EMBL" id="WHNX01000091">
    <property type="protein sequence ID" value="MPW27388.1"/>
    <property type="molecule type" value="Genomic_DNA"/>
</dbReference>
<sequence length="152" mass="17604">MITFRHSYVIIYKEQIKFNKATNISGWATDKMGINTGGWGLTLTPSDMAKIGQLYLNSGVWDGKQIISARWIEESTQEHSRWEKNNLLYGYLWWVIDDKEHTYAAMGDGGNVIYINAKRNMVISIASLFKQNAKDRIELIREHIEPIFEDCK</sequence>
<dbReference type="AlphaFoldDB" id="A0A6A7KCY3"/>
<dbReference type="PANTHER" id="PTHR43283:SF7">
    <property type="entry name" value="BETA-LACTAMASE-RELATED DOMAIN-CONTAINING PROTEIN"/>
    <property type="match status" value="1"/>
</dbReference>
<dbReference type="SUPFAM" id="SSF56601">
    <property type="entry name" value="beta-lactamase/transpeptidase-like"/>
    <property type="match status" value="1"/>
</dbReference>
<dbReference type="Proteomes" id="UP000440004">
    <property type="component" value="Unassembled WGS sequence"/>
</dbReference>
<keyword evidence="2" id="KW-1185">Reference proteome</keyword>
<comment type="caution">
    <text evidence="1">The sequence shown here is derived from an EMBL/GenBank/DDBJ whole genome shotgun (WGS) entry which is preliminary data.</text>
</comment>
<protein>
    <recommendedName>
        <fullName evidence="3">Beta-lactamase-related domain-containing protein</fullName>
    </recommendedName>
</protein>
<dbReference type="Gene3D" id="3.40.710.10">
    <property type="entry name" value="DD-peptidase/beta-lactamase superfamily"/>
    <property type="match status" value="1"/>
</dbReference>
<reference evidence="1 2" key="1">
    <citation type="submission" date="2019-10" db="EMBL/GenBank/DDBJ databases">
        <title>Alkalibaculum tamaniensis sp.nov., a new alkaliphilic acetogen, isolated on methoxylated aromatics from a mud volcano.</title>
        <authorList>
            <person name="Khomyakova M.A."/>
            <person name="Merkel A.Y."/>
            <person name="Bonch-Osmolovskaya E.A."/>
            <person name="Slobodkin A.I."/>
        </authorList>
    </citation>
    <scope>NUCLEOTIDE SEQUENCE [LARGE SCALE GENOMIC DNA]</scope>
    <source>
        <strain evidence="1 2">M08DMB</strain>
    </source>
</reference>
<dbReference type="InterPro" id="IPR012338">
    <property type="entry name" value="Beta-lactam/transpept-like"/>
</dbReference>